<accession>A0A8H7HJI6</accession>
<dbReference type="OrthoDB" id="2537258at2759"/>
<protein>
    <submittedName>
        <fullName evidence="2">Uncharacterized protein</fullName>
    </submittedName>
</protein>
<feature type="compositionally biased region" description="Low complexity" evidence="1">
    <location>
        <begin position="61"/>
        <end position="77"/>
    </location>
</feature>
<feature type="compositionally biased region" description="Polar residues" evidence="1">
    <location>
        <begin position="144"/>
        <end position="163"/>
    </location>
</feature>
<feature type="compositionally biased region" description="Pro residues" evidence="1">
    <location>
        <begin position="49"/>
        <end position="60"/>
    </location>
</feature>
<evidence type="ECO:0000313" key="2">
    <source>
        <dbReference type="EMBL" id="KAF8694696.1"/>
    </source>
</evidence>
<feature type="region of interest" description="Disordered" evidence="1">
    <location>
        <begin position="46"/>
        <end position="83"/>
    </location>
</feature>
<comment type="caution">
    <text evidence="2">The sequence shown here is derived from an EMBL/GenBank/DDBJ whole genome shotgun (WGS) entry which is preliminary data.</text>
</comment>
<dbReference type="Proteomes" id="UP000602905">
    <property type="component" value="Unassembled WGS sequence"/>
</dbReference>
<dbReference type="EMBL" id="JACYCD010000405">
    <property type="protein sequence ID" value="KAF8694696.1"/>
    <property type="molecule type" value="Genomic_DNA"/>
</dbReference>
<organism evidence="2 3">
    <name type="scientific">Rhizoctonia solani</name>
    <dbReference type="NCBI Taxonomy" id="456999"/>
    <lineage>
        <taxon>Eukaryota</taxon>
        <taxon>Fungi</taxon>
        <taxon>Dikarya</taxon>
        <taxon>Basidiomycota</taxon>
        <taxon>Agaricomycotina</taxon>
        <taxon>Agaricomycetes</taxon>
        <taxon>Cantharellales</taxon>
        <taxon>Ceratobasidiaceae</taxon>
        <taxon>Rhizoctonia</taxon>
    </lineage>
</organism>
<evidence type="ECO:0000256" key="1">
    <source>
        <dbReference type="SAM" id="MobiDB-lite"/>
    </source>
</evidence>
<proteinExistence type="predicted"/>
<dbReference type="AlphaFoldDB" id="A0A8H7HJI6"/>
<evidence type="ECO:0000313" key="3">
    <source>
        <dbReference type="Proteomes" id="UP000602905"/>
    </source>
</evidence>
<reference evidence="2" key="1">
    <citation type="submission" date="2020-09" db="EMBL/GenBank/DDBJ databases">
        <title>Comparative genome analyses of four rice-infecting Rhizoctonia solani isolates reveal extensive enrichment of homogalacturonan modification genes.</title>
        <authorList>
            <person name="Lee D.-Y."/>
            <person name="Jeon J."/>
            <person name="Kim K.-T."/>
            <person name="Cheong K."/>
            <person name="Song H."/>
            <person name="Choi G."/>
            <person name="Ko J."/>
            <person name="Opiyo S.O."/>
            <person name="Zuo S."/>
            <person name="Madhav S."/>
            <person name="Lee Y.-H."/>
            <person name="Wang G.-L."/>
        </authorList>
    </citation>
    <scope>NUCLEOTIDE SEQUENCE</scope>
    <source>
        <strain evidence="2">AG1-IA WGL</strain>
    </source>
</reference>
<sequence length="232" mass="24799">MVLSTAAPRRSVIIISSSELSPETHISHKRLPLPIKLSLTMAHAYVSPPRSPTSPSPPSAPSSSSSTSTEALATALSQPPPPTLREILSAYAAQGRGDRDMLIALLKAKAAEDQRITNVAKLQQQVLQVQLAALGAQLQQNLPKTEVNSAQPKVAQDKSTGSTRDGRRSPVSPTPPKRYRSSTPVHVRAHPYAHARTPSREKDKSFWAVTGRGIDANVSDERSTSDESGAGH</sequence>
<feature type="region of interest" description="Disordered" evidence="1">
    <location>
        <begin position="144"/>
        <end position="232"/>
    </location>
</feature>
<gene>
    <name evidence="2" type="ORF">RHS03_08135</name>
</gene>
<feature type="non-terminal residue" evidence="2">
    <location>
        <position position="1"/>
    </location>
</feature>
<name>A0A8H7HJI6_9AGAM</name>